<dbReference type="Proteomes" id="UP001230268">
    <property type="component" value="Unassembled WGS sequence"/>
</dbReference>
<keyword evidence="4 5" id="KW-0648">Protein biosynthesis</keyword>
<organism evidence="7 8">
    <name type="scientific">Babesia gibsoni</name>
    <dbReference type="NCBI Taxonomy" id="33632"/>
    <lineage>
        <taxon>Eukaryota</taxon>
        <taxon>Sar</taxon>
        <taxon>Alveolata</taxon>
        <taxon>Apicomplexa</taxon>
        <taxon>Aconoidasida</taxon>
        <taxon>Piroplasmida</taxon>
        <taxon>Babesiidae</taxon>
        <taxon>Babesia</taxon>
    </lineage>
</organism>
<proteinExistence type="inferred from homology"/>
<dbReference type="GO" id="GO:0098808">
    <property type="term" value="F:mRNA cap binding"/>
    <property type="evidence" value="ECO:0007669"/>
    <property type="project" value="UniProtKB-UniRule"/>
</dbReference>
<evidence type="ECO:0000256" key="3">
    <source>
        <dbReference type="ARBA" id="ARBA00022884"/>
    </source>
</evidence>
<keyword evidence="1 5" id="KW-0963">Cytoplasm</keyword>
<reference evidence="7" key="1">
    <citation type="submission" date="2023-08" db="EMBL/GenBank/DDBJ databases">
        <title>Draft sequence of the Babesia gibsoni genome.</title>
        <authorList>
            <person name="Yamagishi J.Y."/>
            <person name="Xuan X.X."/>
        </authorList>
    </citation>
    <scope>NUCLEOTIDE SEQUENCE</scope>
    <source>
        <strain evidence="7">Azabu</strain>
    </source>
</reference>
<evidence type="ECO:0000313" key="7">
    <source>
        <dbReference type="EMBL" id="KAK1444284.1"/>
    </source>
</evidence>
<dbReference type="PANTHER" id="PTHR12399:SF0">
    <property type="entry name" value="EUKARYOTIC TRANSLATION INITIATION FACTOR 3 SUBUNIT D"/>
    <property type="match status" value="1"/>
</dbReference>
<keyword evidence="2 5" id="KW-0396">Initiation factor</keyword>
<dbReference type="EMBL" id="JAVEPI010000001">
    <property type="protein sequence ID" value="KAK1444284.1"/>
    <property type="molecule type" value="Genomic_DNA"/>
</dbReference>
<protein>
    <recommendedName>
        <fullName evidence="5">Eukaryotic translation initiation factor 3 subunit D</fullName>
        <shortName evidence="5">eIF3d</shortName>
    </recommendedName>
    <alternativeName>
        <fullName evidence="5">Eukaryotic translation initiation factor 3 subunit 7</fullName>
    </alternativeName>
</protein>
<accession>A0AAD8UVD8</accession>
<name>A0AAD8UVD8_BABGI</name>
<evidence type="ECO:0000256" key="1">
    <source>
        <dbReference type="ARBA" id="ARBA00022490"/>
    </source>
</evidence>
<evidence type="ECO:0000256" key="5">
    <source>
        <dbReference type="HAMAP-Rule" id="MF_03003"/>
    </source>
</evidence>
<dbReference type="InterPro" id="IPR007783">
    <property type="entry name" value="eIF3d"/>
</dbReference>
<feature type="region of interest" description="Disordered" evidence="6">
    <location>
        <begin position="126"/>
        <end position="148"/>
    </location>
</feature>
<sequence length="556" mass="63226">MSKFNVVTNLNSSAWGPDENCEATMSSCLGRLNSLPLEPNLKLEKQIRICDFTYFTYQKTMRDAGRYGRHPNPMIVDEELQFQTVDGRSLDKNKNMQHYRKKAIPKQTTQAFNQKQMEEEAMILSTKQKHPDMRKQRMMHPRGNRSNARHHTFNEWSIEPIPTWQLLEDIPFNQLLKLDLNASQVVAADLMWRGKLGVYNKKMDNISVKAEMVVQNGNSQYDYYWTSTNDDDCIMDYLVEMNRKNEAKAAQGDHTGPETIILGATDQIISVLMTAARSKYSWHLNVTKIGNQIILDKANGSIIDMVTVNETAPEPPMPDAEIKINRPPALGYEAVKVNQRVRQQVLVPDKLSQEFELPPFVEEGDNPSTMAYRYRTFTIPGANHGTGWERSPIHIVTRGEVHARLPGVPNGGYMYVCALNELPNKNQKSWRTQIETQKGALLANEMRNNTAKLQRFAASAILSGCDTLKLAFVCRRTPGDAENHVIIGVHTYTTENLATQMGLNMSNAWAVIRLICSLIMSRPDGQYILVKDPLKPNIRFYSVPDEEDGEFQSKEL</sequence>
<comment type="function">
    <text evidence="5">mRNA cap-binding component of the eukaryotic translation initiation factor 3 (eIF-3) complex, which is involved in protein synthesis of a specialized repertoire of mRNAs and, together with other initiation factors, stimulates binding of mRNA and methionyl-tRNAi to the 40S ribosome. The eIF-3 complex specifically targets and initiates translation of a subset of mRNAs involved in cell proliferation. In the eIF-3 complex, eif3d specifically recognizes and binds the 7-methylguanosine cap of a subset of mRNAs.</text>
</comment>
<keyword evidence="8" id="KW-1185">Reference proteome</keyword>
<evidence type="ECO:0000256" key="4">
    <source>
        <dbReference type="ARBA" id="ARBA00022917"/>
    </source>
</evidence>
<gene>
    <name evidence="7" type="ORF">BgAZ_101900</name>
</gene>
<dbReference type="GO" id="GO:0001732">
    <property type="term" value="P:formation of cytoplasmic translation initiation complex"/>
    <property type="evidence" value="ECO:0007669"/>
    <property type="project" value="UniProtKB-UniRule"/>
</dbReference>
<comment type="subunit">
    <text evidence="5">Component of the eukaryotic translation initiation factor 3 (eIF-3) complex.</text>
</comment>
<comment type="similarity">
    <text evidence="5">Belongs to the eIF-3 subunit D family.</text>
</comment>
<keyword evidence="3" id="KW-0694">RNA-binding</keyword>
<dbReference type="GO" id="GO:0033290">
    <property type="term" value="C:eukaryotic 48S preinitiation complex"/>
    <property type="evidence" value="ECO:0007669"/>
    <property type="project" value="UniProtKB-UniRule"/>
</dbReference>
<dbReference type="PIRSF" id="PIRSF016281">
    <property type="entry name" value="EIF-3_zeta"/>
    <property type="match status" value="1"/>
</dbReference>
<comment type="subcellular location">
    <subcellularLocation>
        <location evidence="5">Cytoplasm</location>
    </subcellularLocation>
</comment>
<evidence type="ECO:0000313" key="8">
    <source>
        <dbReference type="Proteomes" id="UP001230268"/>
    </source>
</evidence>
<dbReference type="GO" id="GO:0002191">
    <property type="term" value="P:cap-dependent translational initiation"/>
    <property type="evidence" value="ECO:0007669"/>
    <property type="project" value="UniProtKB-UniRule"/>
</dbReference>
<comment type="domain">
    <text evidence="5">The RNA gate region regulates mRNA cap recognition to prevent promiscuous mRNA-binding before assembly of eif3d into the full eukaryotic translation initiation factor 3 (eIF-3) complex.</text>
</comment>
<dbReference type="PANTHER" id="PTHR12399">
    <property type="entry name" value="EUKARYOTIC TRANSLATION INITIATION FACTOR 3 SUBUNIT 7"/>
    <property type="match status" value="1"/>
</dbReference>
<dbReference type="Pfam" id="PF05091">
    <property type="entry name" value="eIF-3_zeta"/>
    <property type="match status" value="1"/>
</dbReference>
<feature type="compositionally biased region" description="Basic residues" evidence="6">
    <location>
        <begin position="136"/>
        <end position="148"/>
    </location>
</feature>
<dbReference type="GO" id="GO:0005852">
    <property type="term" value="C:eukaryotic translation initiation factor 3 complex"/>
    <property type="evidence" value="ECO:0007669"/>
    <property type="project" value="UniProtKB-UniRule"/>
</dbReference>
<evidence type="ECO:0000256" key="2">
    <source>
        <dbReference type="ARBA" id="ARBA00022540"/>
    </source>
</evidence>
<comment type="caution">
    <text evidence="7">The sequence shown here is derived from an EMBL/GenBank/DDBJ whole genome shotgun (WGS) entry which is preliminary data.</text>
</comment>
<dbReference type="AlphaFoldDB" id="A0AAD8UVD8"/>
<evidence type="ECO:0000256" key="6">
    <source>
        <dbReference type="SAM" id="MobiDB-lite"/>
    </source>
</evidence>
<dbReference type="GO" id="GO:0003743">
    <property type="term" value="F:translation initiation factor activity"/>
    <property type="evidence" value="ECO:0007669"/>
    <property type="project" value="UniProtKB-UniRule"/>
</dbReference>
<feature type="region of interest" description="RNA gate" evidence="5">
    <location>
        <begin position="302"/>
        <end position="316"/>
    </location>
</feature>
<dbReference type="GO" id="GO:0016282">
    <property type="term" value="C:eukaryotic 43S preinitiation complex"/>
    <property type="evidence" value="ECO:0007669"/>
    <property type="project" value="UniProtKB-UniRule"/>
</dbReference>
<dbReference type="HAMAP" id="MF_03003">
    <property type="entry name" value="eIF3d"/>
    <property type="match status" value="1"/>
</dbReference>